<dbReference type="Pfam" id="PF02130">
    <property type="entry name" value="YbeY"/>
    <property type="match status" value="1"/>
</dbReference>
<dbReference type="SUPFAM" id="SSF56784">
    <property type="entry name" value="HAD-like"/>
    <property type="match status" value="1"/>
</dbReference>
<dbReference type="GO" id="GO:0006364">
    <property type="term" value="P:rRNA processing"/>
    <property type="evidence" value="ECO:0007669"/>
    <property type="project" value="InterPro"/>
</dbReference>
<dbReference type="PANTHER" id="PTHR46986">
    <property type="entry name" value="ENDORIBONUCLEASE YBEY, CHLOROPLASTIC"/>
    <property type="match status" value="1"/>
</dbReference>
<protein>
    <submittedName>
        <fullName evidence="9">Predicted protein</fullName>
    </submittedName>
</protein>
<feature type="region of interest" description="Disordered" evidence="8">
    <location>
        <begin position="77"/>
        <end position="168"/>
    </location>
</feature>
<feature type="compositionally biased region" description="Gly residues" evidence="8">
    <location>
        <begin position="324"/>
        <end position="345"/>
    </location>
</feature>
<dbReference type="Proteomes" id="UP000001876">
    <property type="component" value="Unassembled WGS sequence"/>
</dbReference>
<sequence length="689" mass="71603">MAARIACAARAMLTSRVAARPPVRWTRVPRASAASQPAAPPLLARSHHAASFSDRWRRLSAASSACLGRRRGALFARAASTSDDSREKEEDAEEDVDIIDEDDVDAWLDDDDDDDDDFDASAMPFLVASGSEDDDDDEPIRVDVSVVDGDGDGDGDGDDAAPPLTTGDDEIDIATLRDAVRSDAKKLVEWILRPPPGTPLPRDLYSPTTTRAELSVALCGDAYIRALNNEWRGKDVATDVLSFPQDAFGDFVVFGDVVISVDAARRQAAAMRHSTRREARVLLTHGFVHLLGYDHEEGEEEAREMAALEDALLKMLDDDDDDGGGGGGGGGGGDGGGVGGGGGGLISTSLSGARGGSSASSSDAKDVRTFTPSASGKSTRKADTLVLDLDGTLLNKGASCFRRSPRGLFFSHAQCLVTAAVAEALLEASAAGVDVFIATGKARPAAMRAAATALTHGVDLSSFLVGPRTPGVFLQGLDVYGRGGGALYRAKMPEDVVREAFAMVYGGGGGGKKTNPADVALTAFAADACATLRSHALLDELSALYHEPVSEERDDVDALLASVGAGGVQKLLLMASSSAAIDAARPAWEKAFGPPRAEVTQAVSNMLEILPLGNDKARGVATLLAHLGADPARTVAVGDGENDLGMLRLAGCGVAMGNAGDAVKRAADHVLERGNEEDGVAEAVQRFVL</sequence>
<dbReference type="GO" id="GO:0004519">
    <property type="term" value="F:endonuclease activity"/>
    <property type="evidence" value="ECO:0007669"/>
    <property type="project" value="UniProtKB-KW"/>
</dbReference>
<evidence type="ECO:0000313" key="9">
    <source>
        <dbReference type="EMBL" id="EEH54120.1"/>
    </source>
</evidence>
<dbReference type="PANTHER" id="PTHR46986:SF1">
    <property type="entry name" value="ENDORIBONUCLEASE YBEY, CHLOROPLASTIC"/>
    <property type="match status" value="1"/>
</dbReference>
<organism evidence="10">
    <name type="scientific">Micromonas pusilla (strain CCMP1545)</name>
    <name type="common">Picoplanktonic green alga</name>
    <dbReference type="NCBI Taxonomy" id="564608"/>
    <lineage>
        <taxon>Eukaryota</taxon>
        <taxon>Viridiplantae</taxon>
        <taxon>Chlorophyta</taxon>
        <taxon>Mamiellophyceae</taxon>
        <taxon>Mamiellales</taxon>
        <taxon>Mamiellaceae</taxon>
        <taxon>Micromonas</taxon>
    </lineage>
</organism>
<keyword evidence="7" id="KW-0862">Zinc</keyword>
<evidence type="ECO:0000256" key="4">
    <source>
        <dbReference type="ARBA" id="ARBA00022723"/>
    </source>
</evidence>
<dbReference type="HAMAP" id="MF_00009">
    <property type="entry name" value="Endoribonucl_YbeY"/>
    <property type="match status" value="1"/>
</dbReference>
<evidence type="ECO:0000256" key="3">
    <source>
        <dbReference type="ARBA" id="ARBA00022722"/>
    </source>
</evidence>
<dbReference type="GO" id="GO:0004222">
    <property type="term" value="F:metalloendopeptidase activity"/>
    <property type="evidence" value="ECO:0007669"/>
    <property type="project" value="InterPro"/>
</dbReference>
<dbReference type="SUPFAM" id="SSF55486">
    <property type="entry name" value="Metalloproteases ('zincins'), catalytic domain"/>
    <property type="match status" value="1"/>
</dbReference>
<dbReference type="InterPro" id="IPR023214">
    <property type="entry name" value="HAD_sf"/>
</dbReference>
<evidence type="ECO:0000256" key="7">
    <source>
        <dbReference type="ARBA" id="ARBA00022833"/>
    </source>
</evidence>
<dbReference type="eggNOG" id="ENOG502QUN8">
    <property type="taxonomic scope" value="Eukaryota"/>
</dbReference>
<dbReference type="EMBL" id="GG663744">
    <property type="protein sequence ID" value="EEH54120.1"/>
    <property type="molecule type" value="Genomic_DNA"/>
</dbReference>
<feature type="compositionally biased region" description="Acidic residues" evidence="8">
    <location>
        <begin position="90"/>
        <end position="119"/>
    </location>
</feature>
<dbReference type="PROSITE" id="PS01229">
    <property type="entry name" value="COF_2"/>
    <property type="match status" value="1"/>
</dbReference>
<dbReference type="Gene3D" id="3.40.390.30">
    <property type="entry name" value="Metalloproteases ('zincins'), catalytic domain"/>
    <property type="match status" value="1"/>
</dbReference>
<evidence type="ECO:0000256" key="6">
    <source>
        <dbReference type="ARBA" id="ARBA00022801"/>
    </source>
</evidence>
<dbReference type="KEGG" id="mpp:MICPUCDRAFT_48274"/>
<feature type="compositionally biased region" description="Acidic residues" evidence="8">
    <location>
        <begin position="149"/>
        <end position="159"/>
    </location>
</feature>
<feature type="region of interest" description="Disordered" evidence="8">
    <location>
        <begin position="318"/>
        <end position="377"/>
    </location>
</feature>
<evidence type="ECO:0000256" key="1">
    <source>
        <dbReference type="ARBA" id="ARBA00001947"/>
    </source>
</evidence>
<keyword evidence="5" id="KW-0255">Endonuclease</keyword>
<dbReference type="Gene3D" id="3.40.50.1000">
    <property type="entry name" value="HAD superfamily/HAD-like"/>
    <property type="match status" value="1"/>
</dbReference>
<dbReference type="InterPro" id="IPR020549">
    <property type="entry name" value="YbeY_CS"/>
</dbReference>
<comment type="cofactor">
    <cofactor evidence="1">
        <name>Zn(2+)</name>
        <dbReference type="ChEBI" id="CHEBI:29105"/>
    </cofactor>
</comment>
<evidence type="ECO:0000256" key="2">
    <source>
        <dbReference type="ARBA" id="ARBA00010875"/>
    </source>
</evidence>
<dbReference type="STRING" id="564608.C1N110"/>
<dbReference type="NCBIfam" id="TIGR00043">
    <property type="entry name" value="rRNA maturation RNase YbeY"/>
    <property type="match status" value="1"/>
</dbReference>
<dbReference type="Pfam" id="PF08282">
    <property type="entry name" value="Hydrolase_3"/>
    <property type="match status" value="1"/>
</dbReference>
<dbReference type="AlphaFoldDB" id="C1N110"/>
<dbReference type="GO" id="GO:0046872">
    <property type="term" value="F:metal ion binding"/>
    <property type="evidence" value="ECO:0007669"/>
    <property type="project" value="UniProtKB-KW"/>
</dbReference>
<dbReference type="GeneID" id="9687166"/>
<feature type="compositionally biased region" description="Low complexity" evidence="8">
    <location>
        <begin position="347"/>
        <end position="362"/>
    </location>
</feature>
<name>C1N110_MICPC</name>
<dbReference type="Gene3D" id="3.30.1240.10">
    <property type="match status" value="1"/>
</dbReference>
<dbReference type="OrthoDB" id="27226at2759"/>
<dbReference type="InterPro" id="IPR036412">
    <property type="entry name" value="HAD-like_sf"/>
</dbReference>
<evidence type="ECO:0000256" key="5">
    <source>
        <dbReference type="ARBA" id="ARBA00022759"/>
    </source>
</evidence>
<keyword evidence="10" id="KW-1185">Reference proteome</keyword>
<dbReference type="InterPro" id="IPR002036">
    <property type="entry name" value="YbeY"/>
</dbReference>
<dbReference type="RefSeq" id="XP_003061490.1">
    <property type="nucleotide sequence ID" value="XM_003061444.1"/>
</dbReference>
<evidence type="ECO:0000256" key="8">
    <source>
        <dbReference type="SAM" id="MobiDB-lite"/>
    </source>
</evidence>
<keyword evidence="3" id="KW-0540">Nuclease</keyword>
<comment type="similarity">
    <text evidence="2">Belongs to the endoribonuclease YbeY family.</text>
</comment>
<evidence type="ECO:0000313" key="10">
    <source>
        <dbReference type="Proteomes" id="UP000001876"/>
    </source>
</evidence>
<gene>
    <name evidence="9" type="ORF">MICPUCDRAFT_48274</name>
</gene>
<proteinExistence type="inferred from homology"/>
<keyword evidence="4" id="KW-0479">Metal-binding</keyword>
<dbReference type="PROSITE" id="PS01306">
    <property type="entry name" value="UPF0054"/>
    <property type="match status" value="1"/>
</dbReference>
<reference evidence="9 10" key="1">
    <citation type="journal article" date="2009" name="Science">
        <title>Green evolution and dynamic adaptations revealed by genomes of the marine picoeukaryotes Micromonas.</title>
        <authorList>
            <person name="Worden A.Z."/>
            <person name="Lee J.H."/>
            <person name="Mock T."/>
            <person name="Rouze P."/>
            <person name="Simmons M.P."/>
            <person name="Aerts A.L."/>
            <person name="Allen A.E."/>
            <person name="Cuvelier M.L."/>
            <person name="Derelle E."/>
            <person name="Everett M.V."/>
            <person name="Foulon E."/>
            <person name="Grimwood J."/>
            <person name="Gundlach H."/>
            <person name="Henrissat B."/>
            <person name="Napoli C."/>
            <person name="McDonald S.M."/>
            <person name="Parker M.S."/>
            <person name="Rombauts S."/>
            <person name="Salamov A."/>
            <person name="Von Dassow P."/>
            <person name="Badger J.H."/>
            <person name="Coutinho P.M."/>
            <person name="Demir E."/>
            <person name="Dubchak I."/>
            <person name="Gentemann C."/>
            <person name="Eikrem W."/>
            <person name="Gready J.E."/>
            <person name="John U."/>
            <person name="Lanier W."/>
            <person name="Lindquist E.A."/>
            <person name="Lucas S."/>
            <person name="Mayer K.F."/>
            <person name="Moreau H."/>
            <person name="Not F."/>
            <person name="Otillar R."/>
            <person name="Panaud O."/>
            <person name="Pangilinan J."/>
            <person name="Paulsen I."/>
            <person name="Piegu B."/>
            <person name="Poliakov A."/>
            <person name="Robbens S."/>
            <person name="Schmutz J."/>
            <person name="Toulza E."/>
            <person name="Wyss T."/>
            <person name="Zelensky A."/>
            <person name="Zhou K."/>
            <person name="Armbrust E.V."/>
            <person name="Bhattacharya D."/>
            <person name="Goodenough U.W."/>
            <person name="Van de Peer Y."/>
            <person name="Grigoriev I.V."/>
        </authorList>
    </citation>
    <scope>NUCLEOTIDE SEQUENCE [LARGE SCALE GENOMIC DNA]</scope>
    <source>
        <strain evidence="9 10">CCMP1545</strain>
    </source>
</reference>
<dbReference type="InterPro" id="IPR023091">
    <property type="entry name" value="MetalPrtase_cat_dom_sf_prd"/>
</dbReference>
<accession>C1N110</accession>
<keyword evidence="6" id="KW-0378">Hydrolase</keyword>